<dbReference type="InterPro" id="IPR007742">
    <property type="entry name" value="NosD_dom"/>
</dbReference>
<evidence type="ECO:0000313" key="3">
    <source>
        <dbReference type="EMBL" id="MCY1073295.1"/>
    </source>
</evidence>
<dbReference type="RefSeq" id="WP_267532308.1">
    <property type="nucleotide sequence ID" value="NZ_JAPNKA010000001.1"/>
</dbReference>
<keyword evidence="1" id="KW-0732">Signal</keyword>
<gene>
    <name evidence="3" type="ORF">OV287_02260</name>
</gene>
<dbReference type="EMBL" id="JAPNKA010000001">
    <property type="protein sequence ID" value="MCY1073295.1"/>
    <property type="molecule type" value="Genomic_DNA"/>
</dbReference>
<comment type="caution">
    <text evidence="3">The sequence shown here is derived from an EMBL/GenBank/DDBJ whole genome shotgun (WGS) entry which is preliminary data.</text>
</comment>
<protein>
    <submittedName>
        <fullName evidence="3">Right-handed parallel beta-helix repeat-containing protein</fullName>
    </submittedName>
</protein>
<proteinExistence type="predicted"/>
<dbReference type="Proteomes" id="UP001207654">
    <property type="component" value="Unassembled WGS sequence"/>
</dbReference>
<dbReference type="InterPro" id="IPR012334">
    <property type="entry name" value="Pectin_lyas_fold"/>
</dbReference>
<dbReference type="InterPro" id="IPR006626">
    <property type="entry name" value="PbH1"/>
</dbReference>
<keyword evidence="4" id="KW-1185">Reference proteome</keyword>
<evidence type="ECO:0000259" key="2">
    <source>
        <dbReference type="Pfam" id="PF05048"/>
    </source>
</evidence>
<accession>A0ABT3ZV74</accession>
<feature type="signal peptide" evidence="1">
    <location>
        <begin position="1"/>
        <end position="22"/>
    </location>
</feature>
<dbReference type="Gene3D" id="2.160.20.10">
    <property type="entry name" value="Single-stranded right-handed beta-helix, Pectin lyase-like"/>
    <property type="match status" value="1"/>
</dbReference>
<feature type="chain" id="PRO_5045092705" evidence="1">
    <location>
        <begin position="23"/>
        <end position="380"/>
    </location>
</feature>
<evidence type="ECO:0000256" key="1">
    <source>
        <dbReference type="SAM" id="SignalP"/>
    </source>
</evidence>
<dbReference type="PROSITE" id="PS51257">
    <property type="entry name" value="PROKAR_LIPOPROTEIN"/>
    <property type="match status" value="1"/>
</dbReference>
<evidence type="ECO:0000313" key="4">
    <source>
        <dbReference type="Proteomes" id="UP001207654"/>
    </source>
</evidence>
<sequence>MSLPKILSRRPWLMLPVALTLACGGPLVFDESPEEASVEQAPLTTLADPTACSANAGAGPFRVYMSTTGNDANTGRASSSPVLTLSRVQDIIRSAAPTCPTEVRIGTGTYYGQSVTWTYVSGHEIKFMPADGTSAVRPVFDGCSSASGACTQRTWFALGNSSGVPSKLHFWYVRVQRYSTAISFNGQRDNLAGFNGGNRIYGCYFDQIGNGWAGATSHEPSTAAVRLVNSDDNIIENNHFYNITNSASPGLLHAIYVAHKSDRNSIQRNVFERVSGDAIRIRDYSNYNIINANRITRAGAYGYSEWLCDAAQRTDCTLATECRSYQNEFRDNTLDGTYSCQPMPTWVYYQTDYPANCTRTQLDPRLRTSGNVQTATPCSL</sequence>
<dbReference type="SMART" id="SM00710">
    <property type="entry name" value="PbH1"/>
    <property type="match status" value="3"/>
</dbReference>
<dbReference type="SUPFAM" id="SSF51126">
    <property type="entry name" value="Pectin lyase-like"/>
    <property type="match status" value="1"/>
</dbReference>
<dbReference type="InterPro" id="IPR011050">
    <property type="entry name" value="Pectin_lyase_fold/virulence"/>
</dbReference>
<dbReference type="Pfam" id="PF05048">
    <property type="entry name" value="NosD"/>
    <property type="match status" value="1"/>
</dbReference>
<feature type="domain" description="Periplasmic copper-binding protein NosD beta helix" evidence="2">
    <location>
        <begin position="182"/>
        <end position="351"/>
    </location>
</feature>
<reference evidence="3 4" key="1">
    <citation type="submission" date="2022-11" db="EMBL/GenBank/DDBJ databases">
        <title>Minimal conservation of predation-associated metabolite biosynthetic gene clusters underscores biosynthetic potential of Myxococcota including descriptions for ten novel species: Archangium lansinium sp. nov., Myxococcus landrumus sp. nov., Nannocystis bai.</title>
        <authorList>
            <person name="Ahearne A."/>
            <person name="Stevens C."/>
            <person name="Phillips K."/>
        </authorList>
    </citation>
    <scope>NUCLEOTIDE SEQUENCE [LARGE SCALE GENOMIC DNA]</scope>
    <source>
        <strain evidence="3 4">MIWBW</strain>
    </source>
</reference>
<organism evidence="3 4">
    <name type="scientific">Archangium lansingense</name>
    <dbReference type="NCBI Taxonomy" id="2995310"/>
    <lineage>
        <taxon>Bacteria</taxon>
        <taxon>Pseudomonadati</taxon>
        <taxon>Myxococcota</taxon>
        <taxon>Myxococcia</taxon>
        <taxon>Myxococcales</taxon>
        <taxon>Cystobacterineae</taxon>
        <taxon>Archangiaceae</taxon>
        <taxon>Archangium</taxon>
    </lineage>
</organism>
<name>A0ABT3ZV74_9BACT</name>